<dbReference type="InterPro" id="IPR036259">
    <property type="entry name" value="MFS_trans_sf"/>
</dbReference>
<feature type="transmembrane region" description="Helical" evidence="6">
    <location>
        <begin position="277"/>
        <end position="295"/>
    </location>
</feature>
<evidence type="ECO:0000256" key="3">
    <source>
        <dbReference type="ARBA" id="ARBA00022989"/>
    </source>
</evidence>
<keyword evidence="8" id="KW-1185">Reference proteome</keyword>
<evidence type="ECO:0000256" key="4">
    <source>
        <dbReference type="ARBA" id="ARBA00023136"/>
    </source>
</evidence>
<evidence type="ECO:0000313" key="7">
    <source>
        <dbReference type="EMBL" id="KAL1856871.1"/>
    </source>
</evidence>
<feature type="transmembrane region" description="Helical" evidence="6">
    <location>
        <begin position="178"/>
        <end position="197"/>
    </location>
</feature>
<feature type="transmembrane region" description="Helical" evidence="6">
    <location>
        <begin position="203"/>
        <end position="225"/>
    </location>
</feature>
<evidence type="ECO:0000313" key="8">
    <source>
        <dbReference type="Proteomes" id="UP001583177"/>
    </source>
</evidence>
<protein>
    <recommendedName>
        <fullName evidence="9">Major facilitator superfamily transporter</fullName>
    </recommendedName>
</protein>
<dbReference type="PANTHER" id="PTHR23507:SF1">
    <property type="entry name" value="FI18259P1-RELATED"/>
    <property type="match status" value="1"/>
</dbReference>
<sequence length="486" mass="51373">MHQHESAPLLRDGGEDDDPGPPSDEACPSQTRITQVDAASGRVLPLALLASLAMASTAATSLFAYAALLCKDSQHCREDETSRYAGFVAGVTSISNVIGMAALGYLQKLAANGRAGLMLWLICRSMSVAMLLVGVSIKSIYVALSGRIFEGLASDNLLHFMLNSVYSRSASKEKASSLIMSSLALYMLGISISPFIAGLLGNFIVSFFMALGLFAVSIMYTLLCVPGRAHVKGHPASPVVQEGSIPAVGQESQNVSISSLGSMILTPLRPFRQQPTYAFIGLSLLAYNVVQSYIFSALMVHTSVHFGFTGRENGFLISMVHSVAAFYIVTNIYLIPWVSRWRRRPTRDGPTPPPTGTSRSHSTRARDAALALTSLAVQGVALAGLGLATQGNQVYFITVLLAVGLPAPSFIKAFFISLFDGEEKPVALAALAMMENLGSLLGPSLLGGLQAYFGTGSGVFFVAAGVDGASLVFLCLGLVLITTVMK</sequence>
<evidence type="ECO:0008006" key="9">
    <source>
        <dbReference type="Google" id="ProtNLM"/>
    </source>
</evidence>
<dbReference type="CDD" id="cd06174">
    <property type="entry name" value="MFS"/>
    <property type="match status" value="1"/>
</dbReference>
<proteinExistence type="predicted"/>
<feature type="transmembrane region" description="Helical" evidence="6">
    <location>
        <begin position="46"/>
        <end position="70"/>
    </location>
</feature>
<evidence type="ECO:0000256" key="1">
    <source>
        <dbReference type="ARBA" id="ARBA00004141"/>
    </source>
</evidence>
<organism evidence="7 8">
    <name type="scientific">Diaporthe australafricana</name>
    <dbReference type="NCBI Taxonomy" id="127596"/>
    <lineage>
        <taxon>Eukaryota</taxon>
        <taxon>Fungi</taxon>
        <taxon>Dikarya</taxon>
        <taxon>Ascomycota</taxon>
        <taxon>Pezizomycotina</taxon>
        <taxon>Sordariomycetes</taxon>
        <taxon>Sordariomycetidae</taxon>
        <taxon>Diaporthales</taxon>
        <taxon>Diaporthaceae</taxon>
        <taxon>Diaporthe</taxon>
    </lineage>
</organism>
<feature type="transmembrane region" description="Helical" evidence="6">
    <location>
        <begin position="117"/>
        <end position="137"/>
    </location>
</feature>
<reference evidence="7 8" key="1">
    <citation type="journal article" date="2024" name="IMA Fungus">
        <title>IMA Genome - F19 : A genome assembly and annotation guide to empower mycologists, including annotated draft genome sequences of Ceratocystis pirilliformis, Diaporthe australafricana, Fusarium ophioides, Paecilomyces lecythidis, and Sporothrix stenoceras.</title>
        <authorList>
            <person name="Aylward J."/>
            <person name="Wilson A.M."/>
            <person name="Visagie C.M."/>
            <person name="Spraker J."/>
            <person name="Barnes I."/>
            <person name="Buitendag C."/>
            <person name="Ceriani C."/>
            <person name="Del Mar Angel L."/>
            <person name="du Plessis D."/>
            <person name="Fuchs T."/>
            <person name="Gasser K."/>
            <person name="Kramer D."/>
            <person name="Li W."/>
            <person name="Munsamy K."/>
            <person name="Piso A."/>
            <person name="Price J.L."/>
            <person name="Sonnekus B."/>
            <person name="Thomas C."/>
            <person name="van der Nest A."/>
            <person name="van Dijk A."/>
            <person name="van Heerden A."/>
            <person name="van Vuuren N."/>
            <person name="Yilmaz N."/>
            <person name="Duong T.A."/>
            <person name="van der Merwe N.A."/>
            <person name="Wingfield M.J."/>
            <person name="Wingfield B.D."/>
        </authorList>
    </citation>
    <scope>NUCLEOTIDE SEQUENCE [LARGE SCALE GENOMIC DNA]</scope>
    <source>
        <strain evidence="7 8">CMW 18300</strain>
    </source>
</reference>
<gene>
    <name evidence="7" type="ORF">Daus18300_010634</name>
</gene>
<name>A0ABR3WAH5_9PEZI</name>
<comment type="subcellular location">
    <subcellularLocation>
        <location evidence="1">Membrane</location>
        <topology evidence="1">Multi-pass membrane protein</topology>
    </subcellularLocation>
</comment>
<evidence type="ECO:0000256" key="2">
    <source>
        <dbReference type="ARBA" id="ARBA00022692"/>
    </source>
</evidence>
<accession>A0ABR3WAH5</accession>
<evidence type="ECO:0000256" key="5">
    <source>
        <dbReference type="SAM" id="MobiDB-lite"/>
    </source>
</evidence>
<comment type="caution">
    <text evidence="7">The sequence shown here is derived from an EMBL/GenBank/DDBJ whole genome shotgun (WGS) entry which is preliminary data.</text>
</comment>
<feature type="transmembrane region" description="Helical" evidence="6">
    <location>
        <begin position="427"/>
        <end position="453"/>
    </location>
</feature>
<dbReference type="Gene3D" id="1.20.1250.20">
    <property type="entry name" value="MFS general substrate transporter like domains"/>
    <property type="match status" value="1"/>
</dbReference>
<dbReference type="EMBL" id="JAWRVE010000119">
    <property type="protein sequence ID" value="KAL1856871.1"/>
    <property type="molecule type" value="Genomic_DNA"/>
</dbReference>
<feature type="transmembrane region" description="Helical" evidence="6">
    <location>
        <begin position="315"/>
        <end position="335"/>
    </location>
</feature>
<keyword evidence="4 6" id="KW-0472">Membrane</keyword>
<dbReference type="SUPFAM" id="SSF103473">
    <property type="entry name" value="MFS general substrate transporter"/>
    <property type="match status" value="1"/>
</dbReference>
<feature type="transmembrane region" description="Helical" evidence="6">
    <location>
        <begin position="459"/>
        <end position="481"/>
    </location>
</feature>
<evidence type="ECO:0000256" key="6">
    <source>
        <dbReference type="SAM" id="Phobius"/>
    </source>
</evidence>
<feature type="transmembrane region" description="Helical" evidence="6">
    <location>
        <begin position="368"/>
        <end position="388"/>
    </location>
</feature>
<dbReference type="Proteomes" id="UP001583177">
    <property type="component" value="Unassembled WGS sequence"/>
</dbReference>
<keyword evidence="3 6" id="KW-1133">Transmembrane helix</keyword>
<feature type="transmembrane region" description="Helical" evidence="6">
    <location>
        <begin position="394"/>
        <end position="415"/>
    </location>
</feature>
<feature type="region of interest" description="Disordered" evidence="5">
    <location>
        <begin position="1"/>
        <end position="28"/>
    </location>
</feature>
<keyword evidence="2 6" id="KW-0812">Transmembrane</keyword>
<feature type="transmembrane region" description="Helical" evidence="6">
    <location>
        <begin position="82"/>
        <end position="105"/>
    </location>
</feature>
<feature type="region of interest" description="Disordered" evidence="5">
    <location>
        <begin position="344"/>
        <end position="363"/>
    </location>
</feature>
<dbReference type="PANTHER" id="PTHR23507">
    <property type="entry name" value="ZGC:174356"/>
    <property type="match status" value="1"/>
</dbReference>